<keyword evidence="3" id="KW-1185">Reference proteome</keyword>
<comment type="caution">
    <text evidence="2">The sequence shown here is derived from an EMBL/GenBank/DDBJ whole genome shotgun (WGS) entry which is preliminary data.</text>
</comment>
<accession>A0AA38NHH0</accession>
<organism evidence="2 3">
    <name type="scientific">Lentinula aff. detonsa</name>
    <dbReference type="NCBI Taxonomy" id="2804958"/>
    <lineage>
        <taxon>Eukaryota</taxon>
        <taxon>Fungi</taxon>
        <taxon>Dikarya</taxon>
        <taxon>Basidiomycota</taxon>
        <taxon>Agaricomycotina</taxon>
        <taxon>Agaricomycetes</taxon>
        <taxon>Agaricomycetidae</taxon>
        <taxon>Agaricales</taxon>
        <taxon>Marasmiineae</taxon>
        <taxon>Omphalotaceae</taxon>
        <taxon>Lentinula</taxon>
    </lineage>
</organism>
<evidence type="ECO:0000313" key="2">
    <source>
        <dbReference type="EMBL" id="KAJ3780602.1"/>
    </source>
</evidence>
<evidence type="ECO:0000256" key="1">
    <source>
        <dbReference type="SAM" id="MobiDB-lite"/>
    </source>
</evidence>
<dbReference type="EMBL" id="MU793690">
    <property type="protein sequence ID" value="KAJ3780602.1"/>
    <property type="molecule type" value="Genomic_DNA"/>
</dbReference>
<dbReference type="Proteomes" id="UP001163798">
    <property type="component" value="Unassembled WGS sequence"/>
</dbReference>
<gene>
    <name evidence="2" type="ORF">GGU10DRAFT_380423</name>
</gene>
<protein>
    <submittedName>
        <fullName evidence="2">Uncharacterized protein</fullName>
    </submittedName>
</protein>
<feature type="compositionally biased region" description="Basic and acidic residues" evidence="1">
    <location>
        <begin position="10"/>
        <end position="25"/>
    </location>
</feature>
<feature type="region of interest" description="Disordered" evidence="1">
    <location>
        <begin position="54"/>
        <end position="73"/>
    </location>
</feature>
<proteinExistence type="predicted"/>
<sequence length="91" mass="10365">MVNGPPPNDPSREAPERIRKTHKDPETVHRLTKFPIDSKLKMNYEKQLRNATRRERAIGEADNGSDASSYISIPEEEYEKITKAGRQAEAT</sequence>
<dbReference type="AlphaFoldDB" id="A0AA38NHH0"/>
<feature type="region of interest" description="Disordered" evidence="1">
    <location>
        <begin position="1"/>
        <end position="25"/>
    </location>
</feature>
<evidence type="ECO:0000313" key="3">
    <source>
        <dbReference type="Proteomes" id="UP001163798"/>
    </source>
</evidence>
<name>A0AA38NHH0_9AGAR</name>
<reference evidence="2" key="1">
    <citation type="submission" date="2022-08" db="EMBL/GenBank/DDBJ databases">
        <authorList>
            <consortium name="DOE Joint Genome Institute"/>
            <person name="Min B."/>
            <person name="Riley R."/>
            <person name="Sierra-Patev S."/>
            <person name="Naranjo-Ortiz M."/>
            <person name="Looney B."/>
            <person name="Konkel Z."/>
            <person name="Slot J.C."/>
            <person name="Sakamoto Y."/>
            <person name="Steenwyk J.L."/>
            <person name="Rokas A."/>
            <person name="Carro J."/>
            <person name="Camarero S."/>
            <person name="Ferreira P."/>
            <person name="Molpeceres G."/>
            <person name="Ruiz-Duenas F.J."/>
            <person name="Serrano A."/>
            <person name="Henrissat B."/>
            <person name="Drula E."/>
            <person name="Hughes K.W."/>
            <person name="Mata J.L."/>
            <person name="Ishikawa N.K."/>
            <person name="Vargas-Isla R."/>
            <person name="Ushijima S."/>
            <person name="Smith C.A."/>
            <person name="Ahrendt S."/>
            <person name="Andreopoulos W."/>
            <person name="He G."/>
            <person name="Labutti K."/>
            <person name="Lipzen A."/>
            <person name="Ng V."/>
            <person name="Sandor L."/>
            <person name="Barry K."/>
            <person name="Martinez A.T."/>
            <person name="Xiao Y."/>
            <person name="Gibbons J.G."/>
            <person name="Terashima K."/>
            <person name="Hibbett D.S."/>
            <person name="Grigoriev I.V."/>
        </authorList>
    </citation>
    <scope>NUCLEOTIDE SEQUENCE</scope>
    <source>
        <strain evidence="2">TFB10291</strain>
    </source>
</reference>